<keyword evidence="3" id="KW-1185">Reference proteome</keyword>
<accession>A0A1Y1IRS6</accession>
<reference evidence="2 3" key="1">
    <citation type="journal article" date="2014" name="Nat. Commun.">
        <title>Klebsormidium flaccidum genome reveals primary factors for plant terrestrial adaptation.</title>
        <authorList>
            <person name="Hori K."/>
            <person name="Maruyama F."/>
            <person name="Fujisawa T."/>
            <person name="Togashi T."/>
            <person name="Yamamoto N."/>
            <person name="Seo M."/>
            <person name="Sato S."/>
            <person name="Yamada T."/>
            <person name="Mori H."/>
            <person name="Tajima N."/>
            <person name="Moriyama T."/>
            <person name="Ikeuchi M."/>
            <person name="Watanabe M."/>
            <person name="Wada H."/>
            <person name="Kobayashi K."/>
            <person name="Saito M."/>
            <person name="Masuda T."/>
            <person name="Sasaki-Sekimoto Y."/>
            <person name="Mashiguchi K."/>
            <person name="Awai K."/>
            <person name="Shimojima M."/>
            <person name="Masuda S."/>
            <person name="Iwai M."/>
            <person name="Nobusawa T."/>
            <person name="Narise T."/>
            <person name="Kondo S."/>
            <person name="Saito H."/>
            <person name="Sato R."/>
            <person name="Murakawa M."/>
            <person name="Ihara Y."/>
            <person name="Oshima-Yamada Y."/>
            <person name="Ohtaka K."/>
            <person name="Satoh M."/>
            <person name="Sonobe K."/>
            <person name="Ishii M."/>
            <person name="Ohtani R."/>
            <person name="Kanamori-Sato M."/>
            <person name="Honoki R."/>
            <person name="Miyazaki D."/>
            <person name="Mochizuki H."/>
            <person name="Umetsu J."/>
            <person name="Higashi K."/>
            <person name="Shibata D."/>
            <person name="Kamiya Y."/>
            <person name="Sato N."/>
            <person name="Nakamura Y."/>
            <person name="Tabata S."/>
            <person name="Ida S."/>
            <person name="Kurokawa K."/>
            <person name="Ohta H."/>
        </authorList>
    </citation>
    <scope>NUCLEOTIDE SEQUENCE [LARGE SCALE GENOMIC DNA]</scope>
    <source>
        <strain evidence="2 3">NIES-2285</strain>
    </source>
</reference>
<name>A0A1Y1IRS6_KLENI</name>
<protein>
    <submittedName>
        <fullName evidence="2">Uncharacterized protein</fullName>
    </submittedName>
</protein>
<dbReference type="Proteomes" id="UP000054558">
    <property type="component" value="Unassembled WGS sequence"/>
</dbReference>
<sequence>MFDHWLLEEMQATCAAMGWPNPCPEWRPAPPTQERFGVHAASVEMQTAVSREGGDPEPEVLDQEAAIVESMLEEQWLKSMHAAASTCVRCSLPPATSAAASAQDGSPPLATSANIPPAATSAAASARFGSPPLATSADT</sequence>
<dbReference type="AlphaFoldDB" id="A0A1Y1IRS6"/>
<evidence type="ECO:0000256" key="1">
    <source>
        <dbReference type="SAM" id="MobiDB-lite"/>
    </source>
</evidence>
<gene>
    <name evidence="2" type="ORF">KFL_007870020</name>
</gene>
<feature type="compositionally biased region" description="Low complexity" evidence="1">
    <location>
        <begin position="110"/>
        <end position="126"/>
    </location>
</feature>
<dbReference type="EMBL" id="DF237736">
    <property type="protein sequence ID" value="GAQ91446.1"/>
    <property type="molecule type" value="Genomic_DNA"/>
</dbReference>
<feature type="region of interest" description="Disordered" evidence="1">
    <location>
        <begin position="94"/>
        <end position="139"/>
    </location>
</feature>
<evidence type="ECO:0000313" key="2">
    <source>
        <dbReference type="EMBL" id="GAQ91446.1"/>
    </source>
</evidence>
<organism evidence="2 3">
    <name type="scientific">Klebsormidium nitens</name>
    <name type="common">Green alga</name>
    <name type="synonym">Ulothrix nitens</name>
    <dbReference type="NCBI Taxonomy" id="105231"/>
    <lineage>
        <taxon>Eukaryota</taxon>
        <taxon>Viridiplantae</taxon>
        <taxon>Streptophyta</taxon>
        <taxon>Klebsormidiophyceae</taxon>
        <taxon>Klebsormidiales</taxon>
        <taxon>Klebsormidiaceae</taxon>
        <taxon>Klebsormidium</taxon>
    </lineage>
</organism>
<proteinExistence type="predicted"/>
<evidence type="ECO:0000313" key="3">
    <source>
        <dbReference type="Proteomes" id="UP000054558"/>
    </source>
</evidence>